<sequence length="258" mass="29077">MKKNDSTTFVNQAVAASRASPVTETAPLLPSVSFQSSVQSSEATKSKEKEHLKNELSLQRMKALFESQRVLEMERKLFVTEKQLKACQSENINLSVLLDELKIKYEPEELMGQLISLKKDEKDGSSDSFNISNSLCDSSHLPFQNKELAKETKADLKTTLQIKSMNNVPFPPIEQREKKTVKFEEKNFDRTAINKEIGNDAGLLQNTRLTSGPGLKIEENHLGAAEDISKHKEKTKKNVYPITFVSSKQTLENQCTQQ</sequence>
<dbReference type="CTD" id="54908"/>
<dbReference type="Proteomes" id="UP000504617">
    <property type="component" value="Unplaced"/>
</dbReference>
<organism evidence="2 3">
    <name type="scientific">Thamnophis sirtalis</name>
    <dbReference type="NCBI Taxonomy" id="35019"/>
    <lineage>
        <taxon>Eukaryota</taxon>
        <taxon>Metazoa</taxon>
        <taxon>Chordata</taxon>
        <taxon>Craniata</taxon>
        <taxon>Vertebrata</taxon>
        <taxon>Euteleostomi</taxon>
        <taxon>Lepidosauria</taxon>
        <taxon>Squamata</taxon>
        <taxon>Bifurcata</taxon>
        <taxon>Unidentata</taxon>
        <taxon>Episquamata</taxon>
        <taxon>Toxicofera</taxon>
        <taxon>Serpentes</taxon>
        <taxon>Colubroidea</taxon>
        <taxon>Colubridae</taxon>
        <taxon>Natricinae</taxon>
        <taxon>Thamnophis</taxon>
    </lineage>
</organism>
<reference evidence="3" key="1">
    <citation type="submission" date="2025-08" db="UniProtKB">
        <authorList>
            <consortium name="RefSeq"/>
        </authorList>
    </citation>
    <scope>IDENTIFICATION</scope>
    <source>
        <tissue evidence="3">Skeletal muscle</tissue>
    </source>
</reference>
<dbReference type="AlphaFoldDB" id="A0A6I9XL41"/>
<accession>A0A6I9XL41</accession>
<evidence type="ECO:0000313" key="3">
    <source>
        <dbReference type="RefSeq" id="XP_013911543.1"/>
    </source>
</evidence>
<dbReference type="RefSeq" id="XP_013911543.1">
    <property type="nucleotide sequence ID" value="XM_014056068.1"/>
</dbReference>
<feature type="region of interest" description="Disordered" evidence="1">
    <location>
        <begin position="1"/>
        <end position="23"/>
    </location>
</feature>
<gene>
    <name evidence="3" type="primary">SPDL1</name>
</gene>
<protein>
    <submittedName>
        <fullName evidence="3">Protein Spindly</fullName>
    </submittedName>
</protein>
<dbReference type="OrthoDB" id="2121607at2759"/>
<name>A0A6I9XL41_9SAUR</name>
<feature type="compositionally biased region" description="Polar residues" evidence="1">
    <location>
        <begin position="1"/>
        <end position="11"/>
    </location>
</feature>
<dbReference type="GeneID" id="106540815"/>
<evidence type="ECO:0000256" key="1">
    <source>
        <dbReference type="SAM" id="MobiDB-lite"/>
    </source>
</evidence>
<proteinExistence type="predicted"/>
<evidence type="ECO:0000313" key="2">
    <source>
        <dbReference type="Proteomes" id="UP000504617"/>
    </source>
</evidence>
<dbReference type="KEGG" id="tsr:106540815"/>
<keyword evidence="2" id="KW-1185">Reference proteome</keyword>